<name>A0A7W4W640_9GAMM</name>
<feature type="signal peptide" evidence="1">
    <location>
        <begin position="1"/>
        <end position="25"/>
    </location>
</feature>
<evidence type="ECO:0000256" key="1">
    <source>
        <dbReference type="SAM" id="SignalP"/>
    </source>
</evidence>
<sequence length="170" mass="19365">MYIGTYVRILLITLLVAGCSTQGGARQGAFDKPPDTLMGLMDYNTQVSKLDDEAYRREMNAARSYYGSGGSASARMRLAILLMNGSDDQAMNRFRESESLLRDYLDDRGFAFFERDYVAFARMLLSINLEWQRLQNQLTNARVQTADARKKLEELKSIELHMNHPGNGYE</sequence>
<protein>
    <submittedName>
        <fullName evidence="2">Uncharacterized protein</fullName>
    </submittedName>
</protein>
<reference evidence="2 3" key="1">
    <citation type="submission" date="2020-08" db="EMBL/GenBank/DDBJ databases">
        <title>Genomic Encyclopedia of Type Strains, Phase III (KMG-III): the genomes of soil and plant-associated and newly described type strains.</title>
        <authorList>
            <person name="Whitman W."/>
        </authorList>
    </citation>
    <scope>NUCLEOTIDE SEQUENCE [LARGE SCALE GENOMIC DNA]</scope>
    <source>
        <strain evidence="2 3">CECT 8654</strain>
    </source>
</reference>
<gene>
    <name evidence="2" type="ORF">FHR99_001830</name>
</gene>
<dbReference type="Proteomes" id="UP000537130">
    <property type="component" value="Unassembled WGS sequence"/>
</dbReference>
<evidence type="ECO:0000313" key="3">
    <source>
        <dbReference type="Proteomes" id="UP000537130"/>
    </source>
</evidence>
<dbReference type="AlphaFoldDB" id="A0A7W4W640"/>
<evidence type="ECO:0000313" key="2">
    <source>
        <dbReference type="EMBL" id="MBB3047564.1"/>
    </source>
</evidence>
<keyword evidence="1" id="KW-0732">Signal</keyword>
<dbReference type="EMBL" id="JACHWY010000002">
    <property type="protein sequence ID" value="MBB3047564.1"/>
    <property type="molecule type" value="Genomic_DNA"/>
</dbReference>
<organism evidence="2 3">
    <name type="scientific">Litorivivens lipolytica</name>
    <dbReference type="NCBI Taxonomy" id="1524264"/>
    <lineage>
        <taxon>Bacteria</taxon>
        <taxon>Pseudomonadati</taxon>
        <taxon>Pseudomonadota</taxon>
        <taxon>Gammaproteobacteria</taxon>
        <taxon>Litorivivens</taxon>
    </lineage>
</organism>
<keyword evidence="3" id="KW-1185">Reference proteome</keyword>
<proteinExistence type="predicted"/>
<accession>A0A7W4W640</accession>
<comment type="caution">
    <text evidence="2">The sequence shown here is derived from an EMBL/GenBank/DDBJ whole genome shotgun (WGS) entry which is preliminary data.</text>
</comment>
<feature type="chain" id="PRO_5030694165" evidence="1">
    <location>
        <begin position="26"/>
        <end position="170"/>
    </location>
</feature>
<dbReference type="RefSeq" id="WP_183410338.1">
    <property type="nucleotide sequence ID" value="NZ_JACHWY010000002.1"/>
</dbReference>